<evidence type="ECO:0000256" key="3">
    <source>
        <dbReference type="ARBA" id="ARBA00022475"/>
    </source>
</evidence>
<keyword evidence="5 7" id="KW-1133">Transmembrane helix</keyword>
<feature type="transmembrane region" description="Helical" evidence="7">
    <location>
        <begin position="439"/>
        <end position="463"/>
    </location>
</feature>
<evidence type="ECO:0000313" key="8">
    <source>
        <dbReference type="EMBL" id="SDV48921.1"/>
    </source>
</evidence>
<dbReference type="Pfam" id="PF03601">
    <property type="entry name" value="Cons_hypoth698"/>
    <property type="match status" value="1"/>
</dbReference>
<keyword evidence="6 7" id="KW-0472">Membrane</keyword>
<dbReference type="PANTHER" id="PTHR30106">
    <property type="entry name" value="INNER MEMBRANE PROTEIN YEIH-RELATED"/>
    <property type="match status" value="1"/>
</dbReference>
<dbReference type="InterPro" id="IPR018383">
    <property type="entry name" value="UPF0324_pro"/>
</dbReference>
<sequence length="471" mass="49171">MSDSSIVGGAPAEPIAASAGGRRPIGTEDWWAVAIGLFAIVVAYILFASGGSIKWLAVAPAKWASVGQLAADFGAHAGSYVALFVVFAAVFSVAIAALRLPVRQFIPGFLVLFIVSALIFAAGAWTQASTYNLEPPLIALALGLIVSNLFTLPAWLAPALRVEFYIKIGIVLLGATLPLTLIFWAGPVAIGQATIVSLVTFFVIFGVARALAIDKRFAAVLGVGGAVCGVSAAIAIAGAVRARREQASVAITLVVVWAIVMVFVLPGISRLLGLPTGIAGAWIGTSEFADAAGIAAAQAYGDYARHASGAVAGAPEASLQAFVLMKVVGRDIWIGIWAFVLAIFATTRWERDPADRVHGRAQASEIWTRFPKFVIGFVIASAIVTWIASHYSLADYRSVVTPAFVAPIVALRTWAFTFCFLSIGLTTRLATLTGTGVKPLVAFTAGVAVNVVIGYVLSAHVFAPYWAGLGQ</sequence>
<feature type="transmembrane region" description="Helical" evidence="7">
    <location>
        <begin position="77"/>
        <end position="98"/>
    </location>
</feature>
<comment type="similarity">
    <text evidence="2">Belongs to the UPF0324 family.</text>
</comment>
<evidence type="ECO:0000256" key="6">
    <source>
        <dbReference type="ARBA" id="ARBA00023136"/>
    </source>
</evidence>
<name>A0A1H2PQ24_9BURK</name>
<evidence type="ECO:0000256" key="7">
    <source>
        <dbReference type="SAM" id="Phobius"/>
    </source>
</evidence>
<dbReference type="OrthoDB" id="9766798at2"/>
<feature type="transmembrane region" description="Helical" evidence="7">
    <location>
        <begin position="193"/>
        <end position="211"/>
    </location>
</feature>
<proteinExistence type="inferred from homology"/>
<feature type="transmembrane region" description="Helical" evidence="7">
    <location>
        <begin position="370"/>
        <end position="391"/>
    </location>
</feature>
<dbReference type="STRING" id="1770053.SAMN05216551_106168"/>
<feature type="transmembrane region" description="Helical" evidence="7">
    <location>
        <begin position="217"/>
        <end position="240"/>
    </location>
</feature>
<feature type="transmembrane region" description="Helical" evidence="7">
    <location>
        <begin position="30"/>
        <end position="56"/>
    </location>
</feature>
<feature type="transmembrane region" description="Helical" evidence="7">
    <location>
        <begin position="332"/>
        <end position="349"/>
    </location>
</feature>
<feature type="transmembrane region" description="Helical" evidence="7">
    <location>
        <begin position="247"/>
        <end position="268"/>
    </location>
</feature>
<dbReference type="AlphaFoldDB" id="A0A1H2PQ24"/>
<reference evidence="9" key="1">
    <citation type="submission" date="2016-09" db="EMBL/GenBank/DDBJ databases">
        <authorList>
            <person name="Varghese N."/>
            <person name="Submissions S."/>
        </authorList>
    </citation>
    <scope>NUCLEOTIDE SEQUENCE [LARGE SCALE GENOMIC DNA]</scope>
    <source>
        <strain evidence="9">JS23</strain>
    </source>
</reference>
<comment type="subcellular location">
    <subcellularLocation>
        <location evidence="1">Cell membrane</location>
        <topology evidence="1">Multi-pass membrane protein</topology>
    </subcellularLocation>
</comment>
<evidence type="ECO:0000256" key="1">
    <source>
        <dbReference type="ARBA" id="ARBA00004651"/>
    </source>
</evidence>
<feature type="transmembrane region" description="Helical" evidence="7">
    <location>
        <begin position="104"/>
        <end position="125"/>
    </location>
</feature>
<feature type="transmembrane region" description="Helical" evidence="7">
    <location>
        <begin position="403"/>
        <end position="427"/>
    </location>
</feature>
<dbReference type="PANTHER" id="PTHR30106:SF1">
    <property type="entry name" value="UPF0324 MEMBRANE PROTEIN FN0533"/>
    <property type="match status" value="1"/>
</dbReference>
<feature type="transmembrane region" description="Helical" evidence="7">
    <location>
        <begin position="164"/>
        <end position="186"/>
    </location>
</feature>
<keyword evidence="9" id="KW-1185">Reference proteome</keyword>
<feature type="transmembrane region" description="Helical" evidence="7">
    <location>
        <begin position="137"/>
        <end position="158"/>
    </location>
</feature>
<dbReference type="GO" id="GO:0005886">
    <property type="term" value="C:plasma membrane"/>
    <property type="evidence" value="ECO:0007669"/>
    <property type="project" value="UniProtKB-SubCell"/>
</dbReference>
<protein>
    <submittedName>
        <fullName evidence="8">Uncharacterized membrane protein YadS</fullName>
    </submittedName>
</protein>
<evidence type="ECO:0000256" key="5">
    <source>
        <dbReference type="ARBA" id="ARBA00022989"/>
    </source>
</evidence>
<evidence type="ECO:0000256" key="4">
    <source>
        <dbReference type="ARBA" id="ARBA00022692"/>
    </source>
</evidence>
<organism evidence="8 9">
    <name type="scientific">Chitinasiproducens palmae</name>
    <dbReference type="NCBI Taxonomy" id="1770053"/>
    <lineage>
        <taxon>Bacteria</taxon>
        <taxon>Pseudomonadati</taxon>
        <taxon>Pseudomonadota</taxon>
        <taxon>Betaproteobacteria</taxon>
        <taxon>Burkholderiales</taxon>
        <taxon>Burkholderiaceae</taxon>
        <taxon>Chitinasiproducens</taxon>
    </lineage>
</organism>
<dbReference type="RefSeq" id="WP_091908352.1">
    <property type="nucleotide sequence ID" value="NZ_FNLO01000006.1"/>
</dbReference>
<dbReference type="EMBL" id="FNLO01000006">
    <property type="protein sequence ID" value="SDV48921.1"/>
    <property type="molecule type" value="Genomic_DNA"/>
</dbReference>
<gene>
    <name evidence="8" type="ORF">SAMN05216551_106168</name>
</gene>
<accession>A0A1H2PQ24</accession>
<keyword evidence="4 7" id="KW-0812">Transmembrane</keyword>
<keyword evidence="3" id="KW-1003">Cell membrane</keyword>
<evidence type="ECO:0000256" key="2">
    <source>
        <dbReference type="ARBA" id="ARBA00007977"/>
    </source>
</evidence>
<dbReference type="Proteomes" id="UP000243719">
    <property type="component" value="Unassembled WGS sequence"/>
</dbReference>
<evidence type="ECO:0000313" key="9">
    <source>
        <dbReference type="Proteomes" id="UP000243719"/>
    </source>
</evidence>